<dbReference type="GO" id="GO:0003677">
    <property type="term" value="F:DNA binding"/>
    <property type="evidence" value="ECO:0007669"/>
    <property type="project" value="UniProtKB-UniRule"/>
</dbReference>
<evidence type="ECO:0000256" key="1">
    <source>
        <dbReference type="ARBA" id="ARBA00006711"/>
    </source>
</evidence>
<dbReference type="InterPro" id="IPR006110">
    <property type="entry name" value="Pol_omega/Rpo6/RPB6"/>
</dbReference>
<dbReference type="EMBL" id="JH651384">
    <property type="protein sequence ID" value="EIJ34466.1"/>
    <property type="molecule type" value="Genomic_DNA"/>
</dbReference>
<evidence type="ECO:0000256" key="2">
    <source>
        <dbReference type="ARBA" id="ARBA00012418"/>
    </source>
</evidence>
<evidence type="ECO:0000256" key="10">
    <source>
        <dbReference type="ARBA" id="ARBA00048552"/>
    </source>
</evidence>
<sequence>MARITVEDCLQNVENHFELVLKAAKRARDISHGAQPLLDEEGDKPTVIALREIADGLLNQKPVVITTHMPED</sequence>
<gene>
    <name evidence="11" type="primary">rpoZ</name>
    <name evidence="12" type="ORF">Thini_1890</name>
</gene>
<comment type="catalytic activity">
    <reaction evidence="10 11">
        <text>RNA(n) + a ribonucleoside 5'-triphosphate = RNA(n+1) + diphosphate</text>
        <dbReference type="Rhea" id="RHEA:21248"/>
        <dbReference type="Rhea" id="RHEA-COMP:14527"/>
        <dbReference type="Rhea" id="RHEA-COMP:17342"/>
        <dbReference type="ChEBI" id="CHEBI:33019"/>
        <dbReference type="ChEBI" id="CHEBI:61557"/>
        <dbReference type="ChEBI" id="CHEBI:140395"/>
        <dbReference type="EC" id="2.7.7.6"/>
    </reaction>
</comment>
<keyword evidence="5 11" id="KW-0808">Transferase</keyword>
<protein>
    <recommendedName>
        <fullName evidence="3 11">DNA-directed RNA polymerase subunit omega</fullName>
        <shortName evidence="11">RNAP omega subunit</shortName>
        <ecNumber evidence="2 11">2.7.7.6</ecNumber>
    </recommendedName>
    <alternativeName>
        <fullName evidence="9 11">RNA polymerase omega subunit</fullName>
    </alternativeName>
    <alternativeName>
        <fullName evidence="8 11">Transcriptase subunit omega</fullName>
    </alternativeName>
</protein>
<name>A0A656HG41_THINJ</name>
<dbReference type="Proteomes" id="UP000005317">
    <property type="component" value="Unassembled WGS sequence"/>
</dbReference>
<dbReference type="SMART" id="SM01409">
    <property type="entry name" value="RNA_pol_Rpb6"/>
    <property type="match status" value="1"/>
</dbReference>
<proteinExistence type="inferred from homology"/>
<evidence type="ECO:0000256" key="5">
    <source>
        <dbReference type="ARBA" id="ARBA00022679"/>
    </source>
</evidence>
<dbReference type="PANTHER" id="PTHR34476:SF1">
    <property type="entry name" value="DNA-DIRECTED RNA POLYMERASE SUBUNIT OMEGA"/>
    <property type="match status" value="1"/>
</dbReference>
<keyword evidence="6 11" id="KW-0548">Nucleotidyltransferase</keyword>
<comment type="function">
    <text evidence="11">Promotes RNA polymerase assembly. Latches the N- and C-terminal regions of the beta' subunit thereby facilitating its interaction with the beta and alpha subunits.</text>
</comment>
<keyword evidence="4 11" id="KW-0240">DNA-directed RNA polymerase</keyword>
<dbReference type="Gene3D" id="3.90.940.10">
    <property type="match status" value="1"/>
</dbReference>
<keyword evidence="13" id="KW-1185">Reference proteome</keyword>
<accession>A0A656HG41</accession>
<evidence type="ECO:0000256" key="11">
    <source>
        <dbReference type="HAMAP-Rule" id="MF_00366"/>
    </source>
</evidence>
<comment type="subunit">
    <text evidence="11">The RNAP catalytic core consists of 2 alpha, 1 beta, 1 beta' and 1 omega subunit. When a sigma factor is associated with the core the holoenzyme is formed, which can initiate transcription.</text>
</comment>
<evidence type="ECO:0000256" key="6">
    <source>
        <dbReference type="ARBA" id="ARBA00022695"/>
    </source>
</evidence>
<evidence type="ECO:0000256" key="8">
    <source>
        <dbReference type="ARBA" id="ARBA00029924"/>
    </source>
</evidence>
<evidence type="ECO:0000256" key="9">
    <source>
        <dbReference type="ARBA" id="ARBA00030998"/>
    </source>
</evidence>
<dbReference type="GO" id="GO:0006351">
    <property type="term" value="P:DNA-templated transcription"/>
    <property type="evidence" value="ECO:0007669"/>
    <property type="project" value="UniProtKB-UniRule"/>
</dbReference>
<dbReference type="PANTHER" id="PTHR34476">
    <property type="entry name" value="DNA-DIRECTED RNA POLYMERASE SUBUNIT OMEGA"/>
    <property type="match status" value="1"/>
</dbReference>
<evidence type="ECO:0000256" key="3">
    <source>
        <dbReference type="ARBA" id="ARBA00013725"/>
    </source>
</evidence>
<dbReference type="AlphaFoldDB" id="A0A656HG41"/>
<dbReference type="RefSeq" id="WP_002708394.1">
    <property type="nucleotide sequence ID" value="NZ_JH651384.1"/>
</dbReference>
<dbReference type="Pfam" id="PF01192">
    <property type="entry name" value="RNA_pol_Rpb6"/>
    <property type="match status" value="1"/>
</dbReference>
<dbReference type="HAMAP" id="MF_00366">
    <property type="entry name" value="RNApol_bact_RpoZ"/>
    <property type="match status" value="1"/>
</dbReference>
<evidence type="ECO:0000256" key="7">
    <source>
        <dbReference type="ARBA" id="ARBA00023163"/>
    </source>
</evidence>
<reference evidence="13" key="1">
    <citation type="journal article" date="2011" name="Stand. Genomic Sci.">
        <title>Genome sequence of the filamentous, gliding Thiothrix nivea neotype strain (JP2(T)).</title>
        <authorList>
            <person name="Lapidus A."/>
            <person name="Nolan M."/>
            <person name="Lucas S."/>
            <person name="Glavina Del Rio T."/>
            <person name="Tice H."/>
            <person name="Cheng J.F."/>
            <person name="Tapia R."/>
            <person name="Han C."/>
            <person name="Goodwin L."/>
            <person name="Pitluck S."/>
            <person name="Liolios K."/>
            <person name="Pagani I."/>
            <person name="Ivanova N."/>
            <person name="Huntemann M."/>
            <person name="Mavromatis K."/>
            <person name="Mikhailova N."/>
            <person name="Pati A."/>
            <person name="Chen A."/>
            <person name="Palaniappan K."/>
            <person name="Land M."/>
            <person name="Brambilla E.M."/>
            <person name="Rohde M."/>
            <person name="Abt B."/>
            <person name="Verbarg S."/>
            <person name="Goker M."/>
            <person name="Bristow J."/>
            <person name="Eisen J.A."/>
            <person name="Markowitz V."/>
            <person name="Hugenholtz P."/>
            <person name="Kyrpides N.C."/>
            <person name="Klenk H.P."/>
            <person name="Woyke T."/>
        </authorList>
    </citation>
    <scope>NUCLEOTIDE SEQUENCE [LARGE SCALE GENOMIC DNA]</scope>
    <source>
        <strain evidence="13">ATCC 35100 / DSM 5205 / JP2</strain>
    </source>
</reference>
<evidence type="ECO:0000313" key="13">
    <source>
        <dbReference type="Proteomes" id="UP000005317"/>
    </source>
</evidence>
<dbReference type="GO" id="GO:0003899">
    <property type="term" value="F:DNA-directed RNA polymerase activity"/>
    <property type="evidence" value="ECO:0007669"/>
    <property type="project" value="UniProtKB-UniRule"/>
</dbReference>
<dbReference type="NCBIfam" id="TIGR00690">
    <property type="entry name" value="rpoZ"/>
    <property type="match status" value="1"/>
</dbReference>
<dbReference type="SUPFAM" id="SSF63562">
    <property type="entry name" value="RPB6/omega subunit-like"/>
    <property type="match status" value="1"/>
</dbReference>
<dbReference type="InterPro" id="IPR036161">
    <property type="entry name" value="RPB6/omega-like_sf"/>
</dbReference>
<dbReference type="EC" id="2.7.7.6" evidence="2 11"/>
<dbReference type="GO" id="GO:0000428">
    <property type="term" value="C:DNA-directed RNA polymerase complex"/>
    <property type="evidence" value="ECO:0007669"/>
    <property type="project" value="UniProtKB-KW"/>
</dbReference>
<dbReference type="InterPro" id="IPR003716">
    <property type="entry name" value="DNA-dir_RNA_pol_omega"/>
</dbReference>
<dbReference type="OrthoDB" id="9796300at2"/>
<comment type="similarity">
    <text evidence="1 11">Belongs to the RNA polymerase subunit omega family.</text>
</comment>
<evidence type="ECO:0000256" key="4">
    <source>
        <dbReference type="ARBA" id="ARBA00022478"/>
    </source>
</evidence>
<keyword evidence="7 11" id="KW-0804">Transcription</keyword>
<evidence type="ECO:0000313" key="12">
    <source>
        <dbReference type="EMBL" id="EIJ34466.1"/>
    </source>
</evidence>
<organism evidence="12 13">
    <name type="scientific">Thiothrix nivea (strain ATCC 35100 / DSM 5205 / JP2)</name>
    <dbReference type="NCBI Taxonomy" id="870187"/>
    <lineage>
        <taxon>Bacteria</taxon>
        <taxon>Pseudomonadati</taxon>
        <taxon>Pseudomonadota</taxon>
        <taxon>Gammaproteobacteria</taxon>
        <taxon>Thiotrichales</taxon>
        <taxon>Thiotrichaceae</taxon>
        <taxon>Thiothrix</taxon>
    </lineage>
</organism>